<accession>A0A2N7VI71</accession>
<comment type="catalytic activity">
    <reaction evidence="6 8">
        <text>a fatty acyl-[ACP] + S-adenosyl-L-methionine = an N-acyl-L-homoserine lactone + S-methyl-5'-thioadenosine + holo-[ACP] + H(+)</text>
        <dbReference type="Rhea" id="RHEA:10096"/>
        <dbReference type="Rhea" id="RHEA-COMP:9685"/>
        <dbReference type="Rhea" id="RHEA-COMP:14125"/>
        <dbReference type="ChEBI" id="CHEBI:15378"/>
        <dbReference type="ChEBI" id="CHEBI:17509"/>
        <dbReference type="ChEBI" id="CHEBI:55474"/>
        <dbReference type="ChEBI" id="CHEBI:59789"/>
        <dbReference type="ChEBI" id="CHEBI:64479"/>
        <dbReference type="ChEBI" id="CHEBI:138651"/>
        <dbReference type="EC" id="2.3.1.184"/>
    </reaction>
</comment>
<dbReference type="Proteomes" id="UP000235616">
    <property type="component" value="Unassembled WGS sequence"/>
</dbReference>
<evidence type="ECO:0000256" key="5">
    <source>
        <dbReference type="ARBA" id="ARBA00022929"/>
    </source>
</evidence>
<gene>
    <name evidence="9" type="ORF">C0Z18_22015</name>
</gene>
<evidence type="ECO:0000256" key="8">
    <source>
        <dbReference type="RuleBase" id="RU361135"/>
    </source>
</evidence>
<comment type="caution">
    <text evidence="9">The sequence shown here is derived from an EMBL/GenBank/DDBJ whole genome shotgun (WGS) entry which is preliminary data.</text>
</comment>
<reference evidence="9 10" key="1">
    <citation type="submission" date="2018-01" db="EMBL/GenBank/DDBJ databases">
        <title>Whole genome analyses suggest that Burkholderia sensu lato contains two further novel genera in the rhizoxinica-symbiotica group Mycetohabitans gen. nov., and Trinickia gen. nov.: implications for the evolution of diazotrophy and nodulation in the Burkholderiaceae.</title>
        <authorList>
            <person name="Estrada-de los Santos P."/>
            <person name="Palmer M."/>
            <person name="Chavez-Ramirez B."/>
            <person name="Beukes C."/>
            <person name="Steenkamp E.T."/>
            <person name="Hirsch A.M."/>
            <person name="Manyaka P."/>
            <person name="Maluk M."/>
            <person name="Lafos M."/>
            <person name="Crook M."/>
            <person name="Gross E."/>
            <person name="Simon M.F."/>
            <person name="Bueno dos Reis Junior F."/>
            <person name="Poole P.S."/>
            <person name="Venter S.N."/>
            <person name="James E.K."/>
        </authorList>
    </citation>
    <scope>NUCLEOTIDE SEQUENCE [LARGE SCALE GENOMIC DNA]</scope>
    <source>
        <strain evidence="9 10">GIMN1.004</strain>
    </source>
</reference>
<dbReference type="InterPro" id="IPR016181">
    <property type="entry name" value="Acyl_CoA_acyltransferase"/>
</dbReference>
<comment type="similarity">
    <text evidence="7 8">Belongs to the autoinducer synthase family.</text>
</comment>
<dbReference type="OrthoDB" id="6023281at2"/>
<evidence type="ECO:0000313" key="9">
    <source>
        <dbReference type="EMBL" id="PMS16827.1"/>
    </source>
</evidence>
<organism evidence="9 10">
    <name type="scientific">Trinickia dabaoshanensis</name>
    <dbReference type="NCBI Taxonomy" id="564714"/>
    <lineage>
        <taxon>Bacteria</taxon>
        <taxon>Pseudomonadati</taxon>
        <taxon>Pseudomonadota</taxon>
        <taxon>Betaproteobacteria</taxon>
        <taxon>Burkholderiales</taxon>
        <taxon>Burkholderiaceae</taxon>
        <taxon>Trinickia</taxon>
    </lineage>
</organism>
<sequence length="274" mass="29738">MHDLVAGKLHDLPLEIRHDLGLFRHEVFVRRLGWSLPDIQGAAAVEWDRFDGENTVQIVALDSRRRVCGCARLIPTTGQYLVQDLLPRSLNIDLPCSPTVWELSRFAASVISDDSPSSISGMRLFPHAMAIAASLGATRIVGAVTRAIARLYRRFGLELRQIEPVGERHALPFMVCAIDLSALAFAHLGHDPDNLLNAITWYGPRPSTAISDMSVAVPRLRLFDGLPASPCDSGIGTEKGGQQTCGDCTPITGITPRRSCGDDAGCRRPSPNPA</sequence>
<proteinExistence type="inferred from homology"/>
<dbReference type="EMBL" id="PNYA01000022">
    <property type="protein sequence ID" value="PMS16827.1"/>
    <property type="molecule type" value="Genomic_DNA"/>
</dbReference>
<keyword evidence="4 8" id="KW-0949">S-adenosyl-L-methionine</keyword>
<dbReference type="AlphaFoldDB" id="A0A2N7VI71"/>
<name>A0A2N7VI71_9BURK</name>
<evidence type="ECO:0000256" key="6">
    <source>
        <dbReference type="ARBA" id="ARBA00048576"/>
    </source>
</evidence>
<dbReference type="Gene3D" id="3.40.630.30">
    <property type="match status" value="1"/>
</dbReference>
<evidence type="ECO:0000313" key="10">
    <source>
        <dbReference type="Proteomes" id="UP000235616"/>
    </source>
</evidence>
<keyword evidence="10" id="KW-1185">Reference proteome</keyword>
<dbReference type="InterPro" id="IPR018311">
    <property type="entry name" value="Autoind_synth_CS"/>
</dbReference>
<keyword evidence="3 8" id="KW-0808">Transferase</keyword>
<dbReference type="PANTHER" id="PTHR39322">
    <property type="entry name" value="ACYL-HOMOSERINE-LACTONE SYNTHASE"/>
    <property type="match status" value="1"/>
</dbReference>
<evidence type="ECO:0000256" key="4">
    <source>
        <dbReference type="ARBA" id="ARBA00022691"/>
    </source>
</evidence>
<protein>
    <recommendedName>
        <fullName evidence="1 8">Acyl-homoserine-lactone synthase</fullName>
        <ecNumber evidence="1 8">2.3.1.184</ecNumber>
    </recommendedName>
    <alternativeName>
        <fullName evidence="8">Autoinducer synthesis protein</fullName>
    </alternativeName>
</protein>
<dbReference type="InterPro" id="IPR001690">
    <property type="entry name" value="Autoind_synthase"/>
</dbReference>
<dbReference type="GO" id="GO:0009372">
    <property type="term" value="P:quorum sensing"/>
    <property type="evidence" value="ECO:0007669"/>
    <property type="project" value="UniProtKB-UniRule"/>
</dbReference>
<dbReference type="RefSeq" id="WP_102647568.1">
    <property type="nucleotide sequence ID" value="NZ_PNYA01000022.1"/>
</dbReference>
<dbReference type="Pfam" id="PF00765">
    <property type="entry name" value="Autoind_synth"/>
    <property type="match status" value="1"/>
</dbReference>
<keyword evidence="2 7" id="KW-0673">Quorum sensing</keyword>
<keyword evidence="5 7" id="KW-0071">Autoinducer synthesis</keyword>
<dbReference type="PROSITE" id="PS51187">
    <property type="entry name" value="AUTOINDUCER_SYNTH_2"/>
    <property type="match status" value="1"/>
</dbReference>
<evidence type="ECO:0000256" key="3">
    <source>
        <dbReference type="ARBA" id="ARBA00022679"/>
    </source>
</evidence>
<dbReference type="PRINTS" id="PR01549">
    <property type="entry name" value="AUTOINDCRSYN"/>
</dbReference>
<evidence type="ECO:0000256" key="1">
    <source>
        <dbReference type="ARBA" id="ARBA00012340"/>
    </source>
</evidence>
<dbReference type="SUPFAM" id="SSF55729">
    <property type="entry name" value="Acyl-CoA N-acyltransferases (Nat)"/>
    <property type="match status" value="1"/>
</dbReference>
<dbReference type="PROSITE" id="PS00949">
    <property type="entry name" value="AUTOINDUCER_SYNTH_1"/>
    <property type="match status" value="1"/>
</dbReference>
<dbReference type="PANTHER" id="PTHR39322:SF1">
    <property type="entry name" value="ISOVALERYL-HOMOSERINE LACTONE SYNTHASE"/>
    <property type="match status" value="1"/>
</dbReference>
<dbReference type="GO" id="GO:0007165">
    <property type="term" value="P:signal transduction"/>
    <property type="evidence" value="ECO:0007669"/>
    <property type="project" value="TreeGrafter"/>
</dbReference>
<dbReference type="GO" id="GO:0061579">
    <property type="term" value="F:N-acyl homoserine lactone synthase activity"/>
    <property type="evidence" value="ECO:0007669"/>
    <property type="project" value="UniProtKB-UniRule"/>
</dbReference>
<evidence type="ECO:0000256" key="7">
    <source>
        <dbReference type="PROSITE-ProRule" id="PRU00533"/>
    </source>
</evidence>
<dbReference type="EC" id="2.3.1.184" evidence="1 8"/>
<evidence type="ECO:0000256" key="2">
    <source>
        <dbReference type="ARBA" id="ARBA00022654"/>
    </source>
</evidence>